<feature type="compositionally biased region" description="Polar residues" evidence="1">
    <location>
        <begin position="66"/>
        <end position="77"/>
    </location>
</feature>
<feature type="region of interest" description="Disordered" evidence="1">
    <location>
        <begin position="60"/>
        <end position="80"/>
    </location>
</feature>
<protein>
    <submittedName>
        <fullName evidence="2">Uncharacterized protein</fullName>
    </submittedName>
</protein>
<gene>
    <name evidence="2" type="ORF">BCR44DRAFT_1438659</name>
</gene>
<evidence type="ECO:0000313" key="2">
    <source>
        <dbReference type="EMBL" id="ORZ33279.1"/>
    </source>
</evidence>
<name>A0A1Y2HFG3_9FUNG</name>
<dbReference type="AlphaFoldDB" id="A0A1Y2HFG3"/>
<sequence length="105" mass="11821">MCRSKQMLDRLTFPNGHKSRSRPTLHPSLLVLATSASMHQPMTLSTLRTSSAHTPKLLLDYRPNSRRSSTGSRQQESIGHWSDSFPTTFSRITCISYPTHRLAAP</sequence>
<proteinExistence type="predicted"/>
<feature type="region of interest" description="Disordered" evidence="1">
    <location>
        <begin position="1"/>
        <end position="25"/>
    </location>
</feature>
<comment type="caution">
    <text evidence="2">The sequence shown here is derived from an EMBL/GenBank/DDBJ whole genome shotgun (WGS) entry which is preliminary data.</text>
</comment>
<evidence type="ECO:0000256" key="1">
    <source>
        <dbReference type="SAM" id="MobiDB-lite"/>
    </source>
</evidence>
<evidence type="ECO:0000313" key="3">
    <source>
        <dbReference type="Proteomes" id="UP000193411"/>
    </source>
</evidence>
<accession>A0A1Y2HFG3</accession>
<reference evidence="2 3" key="1">
    <citation type="submission" date="2016-07" db="EMBL/GenBank/DDBJ databases">
        <title>Pervasive Adenine N6-methylation of Active Genes in Fungi.</title>
        <authorList>
            <consortium name="DOE Joint Genome Institute"/>
            <person name="Mondo S.J."/>
            <person name="Dannebaum R.O."/>
            <person name="Kuo R.C."/>
            <person name="Labutti K."/>
            <person name="Haridas S."/>
            <person name="Kuo A."/>
            <person name="Salamov A."/>
            <person name="Ahrendt S.R."/>
            <person name="Lipzen A."/>
            <person name="Sullivan W."/>
            <person name="Andreopoulos W.B."/>
            <person name="Clum A."/>
            <person name="Lindquist E."/>
            <person name="Daum C."/>
            <person name="Ramamoorthy G.K."/>
            <person name="Gryganskyi A."/>
            <person name="Culley D."/>
            <person name="Magnuson J.K."/>
            <person name="James T.Y."/>
            <person name="O'Malley M.A."/>
            <person name="Stajich J.E."/>
            <person name="Spatafora J.W."/>
            <person name="Visel A."/>
            <person name="Grigoriev I.V."/>
        </authorList>
    </citation>
    <scope>NUCLEOTIDE SEQUENCE [LARGE SCALE GENOMIC DNA]</scope>
    <source>
        <strain evidence="2 3">PL171</strain>
    </source>
</reference>
<dbReference type="Proteomes" id="UP000193411">
    <property type="component" value="Unassembled WGS sequence"/>
</dbReference>
<dbReference type="EMBL" id="MCFL01000037">
    <property type="protein sequence ID" value="ORZ33279.1"/>
    <property type="molecule type" value="Genomic_DNA"/>
</dbReference>
<organism evidence="2 3">
    <name type="scientific">Catenaria anguillulae PL171</name>
    <dbReference type="NCBI Taxonomy" id="765915"/>
    <lineage>
        <taxon>Eukaryota</taxon>
        <taxon>Fungi</taxon>
        <taxon>Fungi incertae sedis</taxon>
        <taxon>Blastocladiomycota</taxon>
        <taxon>Blastocladiomycetes</taxon>
        <taxon>Blastocladiales</taxon>
        <taxon>Catenariaceae</taxon>
        <taxon>Catenaria</taxon>
    </lineage>
</organism>
<keyword evidence="3" id="KW-1185">Reference proteome</keyword>